<dbReference type="Pfam" id="PF11363">
    <property type="entry name" value="DUF3164"/>
    <property type="match status" value="1"/>
</dbReference>
<sequence>MTNQVQNIENDSHWTDPLGRLVPVNLIKPVDRERDALVRGIVEQAKTMSTQLGQFKAGVFADVGAFVELSAEQYDVKLGGIKGNVTLTSFDGRYKVIRQMQDTITFDERLQAAKQLIDECISEWAEGSSDNIKALIHDAFQVSKEGKISTGRVLGLRRMNITDEKWQRAMQAIGDSVQVSGSKPYIRVYERVEGSDRYEPISLDVAGV</sequence>
<dbReference type="RefSeq" id="WP_229797546.1">
    <property type="nucleotide sequence ID" value="NZ_BMYO01000005.1"/>
</dbReference>
<dbReference type="InterPro" id="IPR021505">
    <property type="entry name" value="Phage_B3_Orf6"/>
</dbReference>
<evidence type="ECO:0000313" key="2">
    <source>
        <dbReference type="Proteomes" id="UP000604737"/>
    </source>
</evidence>
<evidence type="ECO:0000313" key="1">
    <source>
        <dbReference type="EMBL" id="GHD63771.1"/>
    </source>
</evidence>
<keyword evidence="2" id="KW-1185">Reference proteome</keyword>
<name>A0ABQ3H456_9NEIS</name>
<protein>
    <submittedName>
        <fullName evidence="1">Sulfate transporter</fullName>
    </submittedName>
</protein>
<gene>
    <name evidence="1" type="ORF">GCM10007350_21920</name>
</gene>
<dbReference type="EMBL" id="BMYO01000005">
    <property type="protein sequence ID" value="GHD63771.1"/>
    <property type="molecule type" value="Genomic_DNA"/>
</dbReference>
<organism evidence="1 2">
    <name type="scientific">Jeongeupia chitinilytica</name>
    <dbReference type="NCBI Taxonomy" id="1041641"/>
    <lineage>
        <taxon>Bacteria</taxon>
        <taxon>Pseudomonadati</taxon>
        <taxon>Pseudomonadota</taxon>
        <taxon>Betaproteobacteria</taxon>
        <taxon>Neisseriales</taxon>
        <taxon>Chitinibacteraceae</taxon>
        <taxon>Jeongeupia</taxon>
    </lineage>
</organism>
<reference evidence="2" key="1">
    <citation type="journal article" date="2019" name="Int. J. Syst. Evol. Microbiol.">
        <title>The Global Catalogue of Microorganisms (GCM) 10K type strain sequencing project: providing services to taxonomists for standard genome sequencing and annotation.</title>
        <authorList>
            <consortium name="The Broad Institute Genomics Platform"/>
            <consortium name="The Broad Institute Genome Sequencing Center for Infectious Disease"/>
            <person name="Wu L."/>
            <person name="Ma J."/>
        </authorList>
    </citation>
    <scope>NUCLEOTIDE SEQUENCE [LARGE SCALE GENOMIC DNA]</scope>
    <source>
        <strain evidence="2">KCTC 23701</strain>
    </source>
</reference>
<proteinExistence type="predicted"/>
<accession>A0ABQ3H456</accession>
<comment type="caution">
    <text evidence="1">The sequence shown here is derived from an EMBL/GenBank/DDBJ whole genome shotgun (WGS) entry which is preliminary data.</text>
</comment>
<dbReference type="Proteomes" id="UP000604737">
    <property type="component" value="Unassembled WGS sequence"/>
</dbReference>